<dbReference type="Proteomes" id="UP000488299">
    <property type="component" value="Unassembled WGS sequence"/>
</dbReference>
<dbReference type="AlphaFoldDB" id="A0A7J5TRU7"/>
<evidence type="ECO:0000313" key="2">
    <source>
        <dbReference type="Proteomes" id="UP000488299"/>
    </source>
</evidence>
<proteinExistence type="predicted"/>
<name>A0A7J5TRU7_9BACT</name>
<protein>
    <submittedName>
        <fullName evidence="1">Uncharacterized protein</fullName>
    </submittedName>
</protein>
<sequence length="727" mass="83340">MPLAEEIEQLYQEFTELFKKYKEQEKLGDGFEKVAKRMGKGFSRGTLYRIFFPETHGKQQKAETRRDSLKAAINRLKELMGSVARPMSNDSPTIPPLGKQASPQGPYHEFVIYYWDWSTPADSDAGLDTGSVVTGRLRLPINWKGKGAKLWLHDGSEAIGKIWVQVYKPGKFHLSARFVRAGAPDLFLTLNIANENQISLLLGAFATADVERHSPLHGTVYLRHQPAPSKTSDDAYEPSDEDATDLMIKQALFQQTYVQKDRQPLPNFVKGSYKTLTDTLLGKTFRGYFIHTQDETLESFKLRVHNDGRITIVYRNGKTEVGQFRSYHEKVLWFAFDYDIKWGLHRYRMLFWKHTEPGWYLGVGSGSETMGNQIFMNRVAMFETNETWDLGTIKVEDPIPFNVDNQARLTSLFSEYTVLREYLSGEDSPTILNNQRLSETAYILKKAGLLREDLPGILPDTQVRPTDLKSLSGAYCLYALAREPTPNGKDEWFEIVEMPLTIHTNGKLEMIGHEKKYFGQAHRDGERLMLQFTERLLDGADHSESTFMTYCLRLHDNDGKFIGHSQGTMVRFVSAMPEARTVMLVAGKQSDDIPTYKSYRIFSPEWVALRASERGYLTRLFAGRINRIIALNGDGKKLPENRQPEFRELYADAALAYHNSANHKAFIDYFHKAALHNYGEEESESASFITLRNSFYSLYAANYARWHKITKRKADELKIYLQLISSE</sequence>
<keyword evidence="2" id="KW-1185">Reference proteome</keyword>
<accession>A0A7J5TRU7</accession>
<comment type="caution">
    <text evidence="1">The sequence shown here is derived from an EMBL/GenBank/DDBJ whole genome shotgun (WGS) entry which is preliminary data.</text>
</comment>
<gene>
    <name evidence="1" type="ORF">F5984_26210</name>
</gene>
<reference evidence="1 2" key="1">
    <citation type="submission" date="2019-10" db="EMBL/GenBank/DDBJ databases">
        <title>Rudanella paleaurantiibacter sp. nov., isolated from sludge.</title>
        <authorList>
            <person name="Xu S.Q."/>
        </authorList>
    </citation>
    <scope>NUCLEOTIDE SEQUENCE [LARGE SCALE GENOMIC DNA]</scope>
    <source>
        <strain evidence="1 2">HX-22-17</strain>
    </source>
</reference>
<organism evidence="1 2">
    <name type="scientific">Rudanella paleaurantiibacter</name>
    <dbReference type="NCBI Taxonomy" id="2614655"/>
    <lineage>
        <taxon>Bacteria</taxon>
        <taxon>Pseudomonadati</taxon>
        <taxon>Bacteroidota</taxon>
        <taxon>Cytophagia</taxon>
        <taxon>Cytophagales</taxon>
        <taxon>Cytophagaceae</taxon>
        <taxon>Rudanella</taxon>
    </lineage>
</organism>
<dbReference type="EMBL" id="WELI01000024">
    <property type="protein sequence ID" value="KAB7725377.1"/>
    <property type="molecule type" value="Genomic_DNA"/>
</dbReference>
<evidence type="ECO:0000313" key="1">
    <source>
        <dbReference type="EMBL" id="KAB7725377.1"/>
    </source>
</evidence>
<dbReference type="RefSeq" id="WP_152127340.1">
    <property type="nucleotide sequence ID" value="NZ_WELI01000024.1"/>
</dbReference>